<keyword evidence="2" id="KW-1185">Reference proteome</keyword>
<sequence length="77" mass="8209">MLCADPDRALVKAFIGHGLVEVGDVEMQVRVIRDRIASGFTRVRNHRLYDVDFLVGGRASASAELATTPSAPGPSAT</sequence>
<organism evidence="1 2">
    <name type="scientific">Streptomonospora halophila</name>
    <dbReference type="NCBI Taxonomy" id="427369"/>
    <lineage>
        <taxon>Bacteria</taxon>
        <taxon>Bacillati</taxon>
        <taxon>Actinomycetota</taxon>
        <taxon>Actinomycetes</taxon>
        <taxon>Streptosporangiales</taxon>
        <taxon>Nocardiopsidaceae</taxon>
        <taxon>Streptomonospora</taxon>
    </lineage>
</organism>
<reference evidence="2" key="1">
    <citation type="journal article" date="2019" name="Int. J. Syst. Evol. Microbiol.">
        <title>The Global Catalogue of Microorganisms (GCM) 10K type strain sequencing project: providing services to taxonomists for standard genome sequencing and annotation.</title>
        <authorList>
            <consortium name="The Broad Institute Genomics Platform"/>
            <consortium name="The Broad Institute Genome Sequencing Center for Infectious Disease"/>
            <person name="Wu L."/>
            <person name="Ma J."/>
        </authorList>
    </citation>
    <scope>NUCLEOTIDE SEQUENCE [LARGE SCALE GENOMIC DNA]</scope>
    <source>
        <strain evidence="2">JCM 18123</strain>
    </source>
</reference>
<comment type="caution">
    <text evidence="1">The sequence shown here is derived from an EMBL/GenBank/DDBJ whole genome shotgun (WGS) entry which is preliminary data.</text>
</comment>
<dbReference type="Proteomes" id="UP001499993">
    <property type="component" value="Unassembled WGS sequence"/>
</dbReference>
<dbReference type="EMBL" id="BAABIK010000022">
    <property type="protein sequence ID" value="GAA4949445.1"/>
    <property type="molecule type" value="Genomic_DNA"/>
</dbReference>
<evidence type="ECO:0000313" key="2">
    <source>
        <dbReference type="Proteomes" id="UP001499993"/>
    </source>
</evidence>
<name>A0ABP9GRC9_9ACTN</name>
<protein>
    <submittedName>
        <fullName evidence="1">Uncharacterized protein</fullName>
    </submittedName>
</protein>
<accession>A0ABP9GRC9</accession>
<evidence type="ECO:0000313" key="1">
    <source>
        <dbReference type="EMBL" id="GAA4949445.1"/>
    </source>
</evidence>
<gene>
    <name evidence="1" type="ORF">GCM10023224_36940</name>
</gene>
<proteinExistence type="predicted"/>